<reference evidence="2" key="1">
    <citation type="journal article" date="2011" name="Nat. Biotechnol.">
        <title>The genomic sequence of the Chinese hamster ovary (CHO)-K1 cell line.</title>
        <authorList>
            <person name="Xu X."/>
            <person name="Nagarajan H."/>
            <person name="Lewis N.E."/>
            <person name="Pan S."/>
            <person name="Cai Z."/>
            <person name="Liu X."/>
            <person name="Chen W."/>
            <person name="Xie M."/>
            <person name="Wang W."/>
            <person name="Hammond S."/>
            <person name="Andersen M.R."/>
            <person name="Neff N."/>
            <person name="Passarelli B."/>
            <person name="Koh W."/>
            <person name="Fan H.C."/>
            <person name="Wang J."/>
            <person name="Gui Y."/>
            <person name="Lee K.H."/>
            <person name="Betenbaugh M.J."/>
            <person name="Quake S.R."/>
            <person name="Famili I."/>
            <person name="Palsson B.O."/>
            <person name="Wang J."/>
        </authorList>
    </citation>
    <scope>NUCLEOTIDE SEQUENCE [LARGE SCALE GENOMIC DNA]</scope>
    <source>
        <strain evidence="2">CHO K1 cell line</strain>
    </source>
</reference>
<sequence>MDVSSAWPGDCAVTFPAGLKQAVVSCISSTGAWWFPTHLKDPRVPRWRAASRGVDRLQPGEFFRKITHIQL</sequence>
<dbReference type="Proteomes" id="UP000001075">
    <property type="component" value="Unassembled WGS sequence"/>
</dbReference>
<protein>
    <submittedName>
        <fullName evidence="1">Uncharacterized protein</fullName>
    </submittedName>
</protein>
<name>G3IPX2_CRIGR</name>
<dbReference type="AlphaFoldDB" id="G3IPX2"/>
<accession>G3IPX2</accession>
<evidence type="ECO:0000313" key="2">
    <source>
        <dbReference type="Proteomes" id="UP000001075"/>
    </source>
</evidence>
<gene>
    <name evidence="1" type="ORF">I79_026057</name>
</gene>
<dbReference type="EMBL" id="JH018156">
    <property type="protein sequence ID" value="EGV91299.1"/>
    <property type="molecule type" value="Genomic_DNA"/>
</dbReference>
<proteinExistence type="predicted"/>
<dbReference type="InParanoid" id="G3IPX2"/>
<organism evidence="1 2">
    <name type="scientific">Cricetulus griseus</name>
    <name type="common">Chinese hamster</name>
    <name type="synonym">Cricetulus barabensis griseus</name>
    <dbReference type="NCBI Taxonomy" id="10029"/>
    <lineage>
        <taxon>Eukaryota</taxon>
        <taxon>Metazoa</taxon>
        <taxon>Chordata</taxon>
        <taxon>Craniata</taxon>
        <taxon>Vertebrata</taxon>
        <taxon>Euteleostomi</taxon>
        <taxon>Mammalia</taxon>
        <taxon>Eutheria</taxon>
        <taxon>Euarchontoglires</taxon>
        <taxon>Glires</taxon>
        <taxon>Rodentia</taxon>
        <taxon>Myomorpha</taxon>
        <taxon>Muroidea</taxon>
        <taxon>Cricetidae</taxon>
        <taxon>Cricetinae</taxon>
        <taxon>Cricetulus</taxon>
    </lineage>
</organism>
<evidence type="ECO:0000313" key="1">
    <source>
        <dbReference type="EMBL" id="EGV91299.1"/>
    </source>
</evidence>